<protein>
    <submittedName>
        <fullName evidence="1">Uncharacterized protein</fullName>
    </submittedName>
</protein>
<dbReference type="OrthoDB" id="3057778at2759"/>
<name>A0A369JHT7_HYPMA</name>
<reference evidence="1" key="1">
    <citation type="submission" date="2018-04" db="EMBL/GenBank/DDBJ databases">
        <title>Whole genome sequencing of Hypsizygus marmoreus.</title>
        <authorList>
            <person name="Choi I.-G."/>
            <person name="Min B."/>
            <person name="Kim J.-G."/>
            <person name="Kim S."/>
            <person name="Oh Y.-L."/>
            <person name="Kong W.-S."/>
            <person name="Park H."/>
            <person name="Jeong J."/>
            <person name="Song E.-S."/>
        </authorList>
    </citation>
    <scope>NUCLEOTIDE SEQUENCE [LARGE SCALE GENOMIC DNA]</scope>
    <source>
        <strain evidence="1">51987-8</strain>
    </source>
</reference>
<sequence length="95" mass="10337">MSSHCVSSQTCLNHMSLGNSGESENLRLRLVALLALYDLLPPSFDETTCLDFSLLPAFDAKMDPDSVVQSLTAIVRKLHMPNANVSFPLAQDTGK</sequence>
<keyword evidence="2" id="KW-1185">Reference proteome</keyword>
<dbReference type="Proteomes" id="UP000076154">
    <property type="component" value="Unassembled WGS sequence"/>
</dbReference>
<dbReference type="AlphaFoldDB" id="A0A369JHT7"/>
<comment type="caution">
    <text evidence="1">The sequence shown here is derived from an EMBL/GenBank/DDBJ whole genome shotgun (WGS) entry which is preliminary data.</text>
</comment>
<evidence type="ECO:0000313" key="1">
    <source>
        <dbReference type="EMBL" id="RDB19965.1"/>
    </source>
</evidence>
<dbReference type="EMBL" id="LUEZ02000071">
    <property type="protein sequence ID" value="RDB19965.1"/>
    <property type="molecule type" value="Genomic_DNA"/>
</dbReference>
<gene>
    <name evidence="1" type="ORF">Hypma_013056</name>
</gene>
<organism evidence="1 2">
    <name type="scientific">Hypsizygus marmoreus</name>
    <name type="common">White beech mushroom</name>
    <name type="synonym">Agaricus marmoreus</name>
    <dbReference type="NCBI Taxonomy" id="39966"/>
    <lineage>
        <taxon>Eukaryota</taxon>
        <taxon>Fungi</taxon>
        <taxon>Dikarya</taxon>
        <taxon>Basidiomycota</taxon>
        <taxon>Agaricomycotina</taxon>
        <taxon>Agaricomycetes</taxon>
        <taxon>Agaricomycetidae</taxon>
        <taxon>Agaricales</taxon>
        <taxon>Tricholomatineae</taxon>
        <taxon>Lyophyllaceae</taxon>
        <taxon>Hypsizygus</taxon>
    </lineage>
</organism>
<accession>A0A369JHT7</accession>
<evidence type="ECO:0000313" key="2">
    <source>
        <dbReference type="Proteomes" id="UP000076154"/>
    </source>
</evidence>
<proteinExistence type="predicted"/>
<dbReference type="InParanoid" id="A0A369JHT7"/>